<dbReference type="Proteomes" id="UP001370348">
    <property type="component" value="Chromosome"/>
</dbReference>
<evidence type="ECO:0000256" key="2">
    <source>
        <dbReference type="SAM" id="SignalP"/>
    </source>
</evidence>
<dbReference type="EMBL" id="CP089984">
    <property type="protein sequence ID" value="WXB19453.1"/>
    <property type="molecule type" value="Genomic_DNA"/>
</dbReference>
<dbReference type="PROSITE" id="PS51257">
    <property type="entry name" value="PROKAR_LIPOPROTEIN"/>
    <property type="match status" value="1"/>
</dbReference>
<feature type="chain" id="PRO_5047432206" evidence="2">
    <location>
        <begin position="25"/>
        <end position="188"/>
    </location>
</feature>
<reference evidence="3 4" key="1">
    <citation type="submission" date="2021-12" db="EMBL/GenBank/DDBJ databases">
        <title>Discovery of the Pendulisporaceae a myxobacterial family with distinct sporulation behavior and unique specialized metabolism.</title>
        <authorList>
            <person name="Garcia R."/>
            <person name="Popoff A."/>
            <person name="Bader C.D."/>
            <person name="Loehr J."/>
            <person name="Walesch S."/>
            <person name="Walt C."/>
            <person name="Boldt J."/>
            <person name="Bunk B."/>
            <person name="Haeckl F.J.F.P.J."/>
            <person name="Gunesch A.P."/>
            <person name="Birkelbach J."/>
            <person name="Nuebel U."/>
            <person name="Pietschmann T."/>
            <person name="Bach T."/>
            <person name="Mueller R."/>
        </authorList>
    </citation>
    <scope>NUCLEOTIDE SEQUENCE [LARGE SCALE GENOMIC DNA]</scope>
    <source>
        <strain evidence="3 4">MSr11954</strain>
    </source>
</reference>
<protein>
    <submittedName>
        <fullName evidence="3">Uncharacterized protein</fullName>
    </submittedName>
</protein>
<evidence type="ECO:0000313" key="3">
    <source>
        <dbReference type="EMBL" id="WXB19453.1"/>
    </source>
</evidence>
<gene>
    <name evidence="3" type="ORF">LZC94_19755</name>
</gene>
<evidence type="ECO:0000256" key="1">
    <source>
        <dbReference type="SAM" id="MobiDB-lite"/>
    </source>
</evidence>
<feature type="signal peptide" evidence="2">
    <location>
        <begin position="1"/>
        <end position="24"/>
    </location>
</feature>
<dbReference type="RefSeq" id="WP_394829068.1">
    <property type="nucleotide sequence ID" value="NZ_CP089984.1"/>
</dbReference>
<sequence>MSKRFAVMSLCIAAGFLACRNENAGTSPPASQAATATNNAAAAPSAGSSPAVTPAPHAAATNPAEPAQGSSGARARNFDQDAAGAAPSALSFGRTGQGKPGRWVIRAEADAPSKPNVLAQIDNDDTDNRFPVAIASEPSLRREHLPRLRGRSGDLRGRLFSTTRPHRHPIACARHRHGRGAHAGVLFA</sequence>
<organism evidence="3 4">
    <name type="scientific">Pendulispora albinea</name>
    <dbReference type="NCBI Taxonomy" id="2741071"/>
    <lineage>
        <taxon>Bacteria</taxon>
        <taxon>Pseudomonadati</taxon>
        <taxon>Myxococcota</taxon>
        <taxon>Myxococcia</taxon>
        <taxon>Myxococcales</taxon>
        <taxon>Sorangiineae</taxon>
        <taxon>Pendulisporaceae</taxon>
        <taxon>Pendulispora</taxon>
    </lineage>
</organism>
<feature type="compositionally biased region" description="Low complexity" evidence="1">
    <location>
        <begin position="25"/>
        <end position="67"/>
    </location>
</feature>
<name>A0ABZ2MAC3_9BACT</name>
<keyword evidence="2" id="KW-0732">Signal</keyword>
<proteinExistence type="predicted"/>
<accession>A0ABZ2MAC3</accession>
<keyword evidence="4" id="KW-1185">Reference proteome</keyword>
<evidence type="ECO:0000313" key="4">
    <source>
        <dbReference type="Proteomes" id="UP001370348"/>
    </source>
</evidence>
<feature type="region of interest" description="Disordered" evidence="1">
    <location>
        <begin position="25"/>
        <end position="75"/>
    </location>
</feature>